<dbReference type="Pfam" id="PF05016">
    <property type="entry name" value="ParE_toxin"/>
    <property type="match status" value="1"/>
</dbReference>
<sequence>MNNYSLSEAAIQDLDEISEYIARSNPKAANQLFDDFRAKCKLLANFPNMGKTYSRLVPNLRGFVVDDYIIFYYPREDGISIARVASGYRDLESLFTDE</sequence>
<accession>A0A367Q919</accession>
<comment type="similarity">
    <text evidence="1">Belongs to the RelE toxin family.</text>
</comment>
<reference evidence="3" key="1">
    <citation type="submission" date="2016-04" db="EMBL/GenBank/DDBJ databases">
        <authorList>
            <person name="Tabuchi Yagui T.R."/>
        </authorList>
    </citation>
    <scope>NUCLEOTIDE SEQUENCE [LARGE SCALE GENOMIC DNA]</scope>
    <source>
        <strain evidence="3">NIES-26</strain>
    </source>
</reference>
<dbReference type="Gene3D" id="3.30.2310.20">
    <property type="entry name" value="RelE-like"/>
    <property type="match status" value="1"/>
</dbReference>
<dbReference type="PANTHER" id="PTHR33755:SF6">
    <property type="entry name" value="PLASMID STABILIZATION SYSTEM PROTEIN"/>
    <property type="match status" value="1"/>
</dbReference>
<evidence type="ECO:0000256" key="2">
    <source>
        <dbReference type="ARBA" id="ARBA00022649"/>
    </source>
</evidence>
<dbReference type="Proteomes" id="UP000252107">
    <property type="component" value="Unassembled WGS sequence"/>
</dbReference>
<comment type="caution">
    <text evidence="3">The sequence shown here is derived from an EMBL/GenBank/DDBJ whole genome shotgun (WGS) entry which is preliminary data.</text>
</comment>
<dbReference type="AlphaFoldDB" id="A0A367Q919"/>
<name>A0A367Q919_9NOSO</name>
<dbReference type="PANTHER" id="PTHR33755">
    <property type="entry name" value="TOXIN PARE1-RELATED"/>
    <property type="match status" value="1"/>
</dbReference>
<dbReference type="EMBL" id="LXQD01000336">
    <property type="protein sequence ID" value="RCJ20545.1"/>
    <property type="molecule type" value="Genomic_DNA"/>
</dbReference>
<proteinExistence type="inferred from homology"/>
<protein>
    <submittedName>
        <fullName evidence="3">Plasmid stabilization protein</fullName>
    </submittedName>
</protein>
<evidence type="ECO:0000256" key="1">
    <source>
        <dbReference type="ARBA" id="ARBA00006226"/>
    </source>
</evidence>
<dbReference type="InterPro" id="IPR007712">
    <property type="entry name" value="RelE/ParE_toxin"/>
</dbReference>
<keyword evidence="4" id="KW-1185">Reference proteome</keyword>
<dbReference type="InterPro" id="IPR051803">
    <property type="entry name" value="TA_system_RelE-like_toxin"/>
</dbReference>
<gene>
    <name evidence="3" type="ORF">A6770_31525</name>
</gene>
<evidence type="ECO:0000313" key="3">
    <source>
        <dbReference type="EMBL" id="RCJ20545.1"/>
    </source>
</evidence>
<keyword evidence="2" id="KW-1277">Toxin-antitoxin system</keyword>
<evidence type="ECO:0000313" key="4">
    <source>
        <dbReference type="Proteomes" id="UP000252107"/>
    </source>
</evidence>
<dbReference type="InterPro" id="IPR035093">
    <property type="entry name" value="RelE/ParE_toxin_dom_sf"/>
</dbReference>
<organism evidence="3 4">
    <name type="scientific">Nostoc minutum NIES-26</name>
    <dbReference type="NCBI Taxonomy" id="1844469"/>
    <lineage>
        <taxon>Bacteria</taxon>
        <taxon>Bacillati</taxon>
        <taxon>Cyanobacteriota</taxon>
        <taxon>Cyanophyceae</taxon>
        <taxon>Nostocales</taxon>
        <taxon>Nostocaceae</taxon>
        <taxon>Nostoc</taxon>
    </lineage>
</organism>